<evidence type="ECO:0000256" key="10">
    <source>
        <dbReference type="PIRNR" id="PIRNR001563"/>
    </source>
</evidence>
<dbReference type="Gene3D" id="3.90.190.20">
    <property type="entry name" value="Mur ligase, C-terminal domain"/>
    <property type="match status" value="1"/>
</dbReference>
<dbReference type="SUPFAM" id="SSF53623">
    <property type="entry name" value="MurD-like peptide ligases, catalytic domain"/>
    <property type="match status" value="1"/>
</dbReference>
<evidence type="ECO:0000256" key="4">
    <source>
        <dbReference type="ARBA" id="ARBA00022598"/>
    </source>
</evidence>
<evidence type="ECO:0000256" key="1">
    <source>
        <dbReference type="ARBA" id="ARBA00001946"/>
    </source>
</evidence>
<dbReference type="InterPro" id="IPR036615">
    <property type="entry name" value="Mur_ligase_C_dom_sf"/>
</dbReference>
<dbReference type="PANTHER" id="PTHR11136">
    <property type="entry name" value="FOLYLPOLYGLUTAMATE SYNTHASE-RELATED"/>
    <property type="match status" value="1"/>
</dbReference>
<evidence type="ECO:0000256" key="9">
    <source>
        <dbReference type="ARBA" id="ARBA00047493"/>
    </source>
</evidence>
<evidence type="ECO:0000259" key="11">
    <source>
        <dbReference type="Pfam" id="PF08245"/>
    </source>
</evidence>
<gene>
    <name evidence="12" type="primary">fol</name>
    <name evidence="12" type="ORF">SRT_13020</name>
</gene>
<keyword evidence="13" id="KW-1185">Reference proteome</keyword>
<dbReference type="Gene3D" id="3.40.1190.10">
    <property type="entry name" value="Mur-like, catalytic domain"/>
    <property type="match status" value="1"/>
</dbReference>
<dbReference type="InterPro" id="IPR036565">
    <property type="entry name" value="Mur-like_cat_sf"/>
</dbReference>
<comment type="catalytic activity">
    <reaction evidence="9">
        <text>(6S)-5,6,7,8-tetrahydrofolyl-(gamma-L-Glu)(n) + L-glutamate + ATP = (6S)-5,6,7,8-tetrahydrofolyl-(gamma-L-Glu)(n+1) + ADP + phosphate + H(+)</text>
        <dbReference type="Rhea" id="RHEA:10580"/>
        <dbReference type="Rhea" id="RHEA-COMP:14738"/>
        <dbReference type="Rhea" id="RHEA-COMP:14740"/>
        <dbReference type="ChEBI" id="CHEBI:15378"/>
        <dbReference type="ChEBI" id="CHEBI:29985"/>
        <dbReference type="ChEBI" id="CHEBI:30616"/>
        <dbReference type="ChEBI" id="CHEBI:43474"/>
        <dbReference type="ChEBI" id="CHEBI:141005"/>
        <dbReference type="ChEBI" id="CHEBI:456216"/>
        <dbReference type="EC" id="6.3.2.17"/>
    </reaction>
</comment>
<dbReference type="GO" id="GO:0005524">
    <property type="term" value="F:ATP binding"/>
    <property type="evidence" value="ECO:0007669"/>
    <property type="project" value="UniProtKB-KW"/>
</dbReference>
<dbReference type="EMBL" id="AP014612">
    <property type="protein sequence ID" value="BAQ24563.1"/>
    <property type="molecule type" value="Genomic_DNA"/>
</dbReference>
<dbReference type="NCBIfam" id="TIGR01499">
    <property type="entry name" value="folC"/>
    <property type="match status" value="1"/>
</dbReference>
<evidence type="ECO:0000313" key="12">
    <source>
        <dbReference type="EMBL" id="BAQ24563.1"/>
    </source>
</evidence>
<sequence length="418" mass="47440">MNKTEMLNWIHSFKARGRQADLRRMHWMLEKLDKPQTKFPAIHIVGTNGKGSTCSYLQHILTASGYKTGTFTSPYITRFNERIAIDGQEISVQDLNKVVSLVKPIVESVTIETQYEKVTEFELVTLLMFTYFAQINPVDIAIIEAGIGGLKDSTNVFKALAVVCPSISFDHQEKLGNSLAQIAQQKVGVLDEKVPFIFGQMTSAVKQVFYKQPQLLGCPTFECNKDFSFKENGKAFDFTYQNFLISAIQLKMLGRHQKANASLAIMTSLILAKVFPNINSKTIRTGLQSTIWPGRCELLQANLLLDGAHNVDAITKLIQMLKDNFRDKTIHILFAGLKRKPIEKMLAQLAEFDLSVTSFDFFEALPLENYPLSYPRVDNWKNWITQAIAHSDHLYVVTGSFYFISQVRNHLIEKTRLQ</sequence>
<evidence type="ECO:0000256" key="2">
    <source>
        <dbReference type="ARBA" id="ARBA00008276"/>
    </source>
</evidence>
<evidence type="ECO:0000256" key="8">
    <source>
        <dbReference type="ARBA" id="ARBA00022842"/>
    </source>
</evidence>
<dbReference type="EC" id="6.3.2.17" evidence="3"/>
<proteinExistence type="inferred from homology"/>
<reference evidence="12 13" key="1">
    <citation type="journal article" date="2016" name="Microbiol. Immunol.">
        <title>Complete genome sequence of Streptococcus troglodytae TKU31 isolated from the oral cavity of a chimpanzee (Pan troglodytes).</title>
        <authorList>
            <person name="Okamoto M."/>
            <person name="Naito M."/>
            <person name="Miyanohara M."/>
            <person name="Imai S."/>
            <person name="Nomura Y."/>
            <person name="Saito W."/>
            <person name="Momoi Y."/>
            <person name="Takada K."/>
            <person name="Miyabe-Nishiwaki T."/>
            <person name="Tomonaga M."/>
            <person name="Hanada N."/>
        </authorList>
    </citation>
    <scope>NUCLEOTIDE SEQUENCE [LARGE SCALE GENOMIC DNA]</scope>
    <source>
        <strain evidence="13">TKU 31</strain>
    </source>
</reference>
<dbReference type="PIRSF" id="PIRSF001563">
    <property type="entry name" value="Folylpolyglu_synth"/>
    <property type="match status" value="1"/>
</dbReference>
<evidence type="ECO:0000256" key="3">
    <source>
        <dbReference type="ARBA" id="ARBA00013025"/>
    </source>
</evidence>
<dbReference type="UniPathway" id="UPA00219"/>
<keyword evidence="4 10" id="KW-0436">Ligase</keyword>
<dbReference type="RefSeq" id="WP_128833459.1">
    <property type="nucleotide sequence ID" value="NZ_AP014612.1"/>
</dbReference>
<evidence type="ECO:0000256" key="7">
    <source>
        <dbReference type="ARBA" id="ARBA00022840"/>
    </source>
</evidence>
<name>A0A1L7LK35_9STRE</name>
<accession>A0A1L7LK35</accession>
<dbReference type="InterPro" id="IPR001645">
    <property type="entry name" value="Folylpolyglutamate_synth"/>
</dbReference>
<dbReference type="Pfam" id="PF08245">
    <property type="entry name" value="Mur_ligase_M"/>
    <property type="match status" value="1"/>
</dbReference>
<dbReference type="AlphaFoldDB" id="A0A1L7LK35"/>
<dbReference type="GO" id="GO:0009252">
    <property type="term" value="P:peptidoglycan biosynthetic process"/>
    <property type="evidence" value="ECO:0007669"/>
    <property type="project" value="UniProtKB-UniPathway"/>
</dbReference>
<keyword evidence="7 10" id="KW-0067">ATP-binding</keyword>
<feature type="domain" description="Mur ligase central" evidence="11">
    <location>
        <begin position="45"/>
        <end position="266"/>
    </location>
</feature>
<protein>
    <recommendedName>
        <fullName evidence="3">tetrahydrofolate synthase</fullName>
        <ecNumber evidence="3">6.3.2.17</ecNumber>
    </recommendedName>
</protein>
<organism evidence="12 13">
    <name type="scientific">Streptococcus troglodytae</name>
    <dbReference type="NCBI Taxonomy" id="1111760"/>
    <lineage>
        <taxon>Bacteria</taxon>
        <taxon>Bacillati</taxon>
        <taxon>Bacillota</taxon>
        <taxon>Bacilli</taxon>
        <taxon>Lactobacillales</taxon>
        <taxon>Streptococcaceae</taxon>
        <taxon>Streptococcus</taxon>
    </lineage>
</organism>
<evidence type="ECO:0000256" key="5">
    <source>
        <dbReference type="ARBA" id="ARBA00022723"/>
    </source>
</evidence>
<dbReference type="InterPro" id="IPR013221">
    <property type="entry name" value="Mur_ligase_cen"/>
</dbReference>
<comment type="cofactor">
    <cofactor evidence="1">
        <name>Mg(2+)</name>
        <dbReference type="ChEBI" id="CHEBI:18420"/>
    </cofactor>
</comment>
<dbReference type="GO" id="GO:0008841">
    <property type="term" value="F:dihydrofolate synthase activity"/>
    <property type="evidence" value="ECO:0007669"/>
    <property type="project" value="TreeGrafter"/>
</dbReference>
<dbReference type="GO" id="GO:0046872">
    <property type="term" value="F:metal ion binding"/>
    <property type="evidence" value="ECO:0007669"/>
    <property type="project" value="UniProtKB-KW"/>
</dbReference>
<dbReference type="SUPFAM" id="SSF53244">
    <property type="entry name" value="MurD-like peptide ligases, peptide-binding domain"/>
    <property type="match status" value="1"/>
</dbReference>
<dbReference type="GO" id="GO:0005737">
    <property type="term" value="C:cytoplasm"/>
    <property type="evidence" value="ECO:0007669"/>
    <property type="project" value="TreeGrafter"/>
</dbReference>
<keyword evidence="5" id="KW-0479">Metal-binding</keyword>
<dbReference type="Proteomes" id="UP000217758">
    <property type="component" value="Chromosome"/>
</dbReference>
<evidence type="ECO:0000313" key="13">
    <source>
        <dbReference type="Proteomes" id="UP000217758"/>
    </source>
</evidence>
<keyword evidence="8" id="KW-0460">Magnesium</keyword>
<dbReference type="FunFam" id="3.40.1190.10:FF:000011">
    <property type="entry name" value="Folylpolyglutamate synthase/dihydrofolate synthase"/>
    <property type="match status" value="1"/>
</dbReference>
<dbReference type="PANTHER" id="PTHR11136:SF0">
    <property type="entry name" value="DIHYDROFOLATE SYNTHETASE-RELATED"/>
    <property type="match status" value="1"/>
</dbReference>
<evidence type="ECO:0000256" key="6">
    <source>
        <dbReference type="ARBA" id="ARBA00022741"/>
    </source>
</evidence>
<comment type="similarity">
    <text evidence="2 10">Belongs to the folylpolyglutamate synthase family.</text>
</comment>
<keyword evidence="6 10" id="KW-0547">Nucleotide-binding</keyword>
<dbReference type="GO" id="GO:0004326">
    <property type="term" value="F:tetrahydrofolylpolyglutamate synthase activity"/>
    <property type="evidence" value="ECO:0007669"/>
    <property type="project" value="UniProtKB-EC"/>
</dbReference>
<dbReference type="KEGG" id="strg:SRT_13020"/>